<evidence type="ECO:0000256" key="16">
    <source>
        <dbReference type="ARBA" id="ARBA00047462"/>
    </source>
</evidence>
<dbReference type="EMBL" id="JBBJCI010000216">
    <property type="protein sequence ID" value="KAK7240128.1"/>
    <property type="molecule type" value="Genomic_DNA"/>
</dbReference>
<name>A0ABR1FWI0_AURAN</name>
<keyword evidence="6" id="KW-0140">cGMP</keyword>
<dbReference type="Pfam" id="PF00027">
    <property type="entry name" value="cNMP_binding"/>
    <property type="match status" value="2"/>
</dbReference>
<dbReference type="InterPro" id="IPR011009">
    <property type="entry name" value="Kinase-like_dom_sf"/>
</dbReference>
<evidence type="ECO:0000256" key="11">
    <source>
        <dbReference type="ARBA" id="ARBA00022840"/>
    </source>
</evidence>
<dbReference type="PANTHER" id="PTHR24353">
    <property type="entry name" value="CYCLIC NUCLEOTIDE-DEPENDENT PROTEIN KINASE"/>
    <property type="match status" value="1"/>
</dbReference>
<dbReference type="SMART" id="SM00220">
    <property type="entry name" value="S_TKc"/>
    <property type="match status" value="1"/>
</dbReference>
<dbReference type="PRINTS" id="PR00103">
    <property type="entry name" value="CAMPKINASE"/>
</dbReference>
<evidence type="ECO:0000259" key="20">
    <source>
        <dbReference type="PROSITE" id="PS50042"/>
    </source>
</evidence>
<dbReference type="InterPro" id="IPR000961">
    <property type="entry name" value="AGC-kinase_C"/>
</dbReference>
<feature type="binding site" evidence="17">
    <location>
        <position position="522"/>
    </location>
    <ligand>
        <name>ATP</name>
        <dbReference type="ChEBI" id="CHEBI:30616"/>
    </ligand>
</feature>
<feature type="region of interest" description="Disordered" evidence="18">
    <location>
        <begin position="394"/>
        <end position="423"/>
    </location>
</feature>
<dbReference type="Pfam" id="PF00069">
    <property type="entry name" value="Pkinase"/>
    <property type="match status" value="1"/>
</dbReference>
<keyword evidence="4" id="KW-0963">Cytoplasm</keyword>
<evidence type="ECO:0000256" key="3">
    <source>
        <dbReference type="ARBA" id="ARBA00012428"/>
    </source>
</evidence>
<dbReference type="PROSITE" id="PS50042">
    <property type="entry name" value="CNMP_BINDING_3"/>
    <property type="match status" value="3"/>
</dbReference>
<organism evidence="22 23">
    <name type="scientific">Aureococcus anophagefferens</name>
    <name type="common">Harmful bloom alga</name>
    <dbReference type="NCBI Taxonomy" id="44056"/>
    <lineage>
        <taxon>Eukaryota</taxon>
        <taxon>Sar</taxon>
        <taxon>Stramenopiles</taxon>
        <taxon>Ochrophyta</taxon>
        <taxon>Pelagophyceae</taxon>
        <taxon>Pelagomonadales</taxon>
        <taxon>Pelagomonadaceae</taxon>
        <taxon>Aureococcus</taxon>
    </lineage>
</organism>
<feature type="domain" description="AGC-kinase C-terminal" evidence="21">
    <location>
        <begin position="753"/>
        <end position="816"/>
    </location>
</feature>
<comment type="catalytic activity">
    <reaction evidence="16">
        <text>L-seryl-[protein] + ATP = O-phospho-L-seryl-[protein] + ADP + H(+)</text>
        <dbReference type="Rhea" id="RHEA:17989"/>
        <dbReference type="Rhea" id="RHEA-COMP:9863"/>
        <dbReference type="Rhea" id="RHEA-COMP:11604"/>
        <dbReference type="ChEBI" id="CHEBI:15378"/>
        <dbReference type="ChEBI" id="CHEBI:29999"/>
        <dbReference type="ChEBI" id="CHEBI:30616"/>
        <dbReference type="ChEBI" id="CHEBI:83421"/>
        <dbReference type="ChEBI" id="CHEBI:456216"/>
        <dbReference type="EC" id="2.7.11.12"/>
    </reaction>
</comment>
<dbReference type="InterPro" id="IPR000595">
    <property type="entry name" value="cNMP-bd_dom"/>
</dbReference>
<dbReference type="InterPro" id="IPR018490">
    <property type="entry name" value="cNMP-bd_dom_sf"/>
</dbReference>
<dbReference type="Proteomes" id="UP001363151">
    <property type="component" value="Unassembled WGS sequence"/>
</dbReference>
<comment type="similarity">
    <text evidence="2">Belongs to the protein kinase superfamily. AGC Ser/Thr protein kinase family. cGMP subfamily.</text>
</comment>
<keyword evidence="11 17" id="KW-0067">ATP-binding</keyword>
<dbReference type="PROSITE" id="PS51285">
    <property type="entry name" value="AGC_KINASE_CTER"/>
    <property type="match status" value="1"/>
</dbReference>
<keyword evidence="13" id="KW-0142">cGMP-binding</keyword>
<evidence type="ECO:0000256" key="12">
    <source>
        <dbReference type="ARBA" id="ARBA00022842"/>
    </source>
</evidence>
<proteinExistence type="inferred from homology"/>
<dbReference type="SMART" id="SM00100">
    <property type="entry name" value="cNMP"/>
    <property type="match status" value="2"/>
</dbReference>
<keyword evidence="10 22" id="KW-0418">Kinase</keyword>
<dbReference type="PROSITE" id="PS00107">
    <property type="entry name" value="PROTEIN_KINASE_ATP"/>
    <property type="match status" value="1"/>
</dbReference>
<evidence type="ECO:0000256" key="2">
    <source>
        <dbReference type="ARBA" id="ARBA00006352"/>
    </source>
</evidence>
<dbReference type="Gene3D" id="2.60.120.10">
    <property type="entry name" value="Jelly Rolls"/>
    <property type="match status" value="2"/>
</dbReference>
<evidence type="ECO:0000256" key="9">
    <source>
        <dbReference type="ARBA" id="ARBA00022741"/>
    </source>
</evidence>
<evidence type="ECO:0000256" key="6">
    <source>
        <dbReference type="ARBA" id="ARBA00022535"/>
    </source>
</evidence>
<keyword evidence="23" id="KW-1185">Reference proteome</keyword>
<dbReference type="InterPro" id="IPR008271">
    <property type="entry name" value="Ser/Thr_kinase_AS"/>
</dbReference>
<dbReference type="InterPro" id="IPR017441">
    <property type="entry name" value="Protein_kinase_ATP_BS"/>
</dbReference>
<evidence type="ECO:0000256" key="18">
    <source>
        <dbReference type="SAM" id="MobiDB-lite"/>
    </source>
</evidence>
<evidence type="ECO:0000259" key="21">
    <source>
        <dbReference type="PROSITE" id="PS51285"/>
    </source>
</evidence>
<dbReference type="InterPro" id="IPR018488">
    <property type="entry name" value="cNMP-bd_CS"/>
</dbReference>
<gene>
    <name evidence="22" type="ORF">SO694_00117046</name>
</gene>
<reference evidence="22 23" key="1">
    <citation type="submission" date="2024-03" db="EMBL/GenBank/DDBJ databases">
        <title>Aureococcus anophagefferens CCMP1851 and Kratosvirus quantuckense: Draft genome of a second virus-susceptible host strain in the model system.</title>
        <authorList>
            <person name="Chase E."/>
            <person name="Truchon A.R."/>
            <person name="Schepens W."/>
            <person name="Wilhelm S.W."/>
        </authorList>
    </citation>
    <scope>NUCLEOTIDE SEQUENCE [LARGE SCALE GENOMIC DNA]</scope>
    <source>
        <strain evidence="22 23">CCMP1851</strain>
    </source>
</reference>
<feature type="domain" description="Cyclic nucleotide-binding" evidence="20">
    <location>
        <begin position="220"/>
        <end position="326"/>
    </location>
</feature>
<keyword evidence="12" id="KW-0460">Magnesium</keyword>
<keyword evidence="9 17" id="KW-0547">Nucleotide-binding</keyword>
<dbReference type="GO" id="GO:0016301">
    <property type="term" value="F:kinase activity"/>
    <property type="evidence" value="ECO:0007669"/>
    <property type="project" value="UniProtKB-KW"/>
</dbReference>
<dbReference type="CDD" id="cd00038">
    <property type="entry name" value="CAP_ED"/>
    <property type="match status" value="2"/>
</dbReference>
<evidence type="ECO:0000259" key="19">
    <source>
        <dbReference type="PROSITE" id="PS50011"/>
    </source>
</evidence>
<dbReference type="SUPFAM" id="SSF51206">
    <property type="entry name" value="cAMP-binding domain-like"/>
    <property type="match status" value="2"/>
</dbReference>
<comment type="cofactor">
    <cofactor evidence="1">
        <name>Mg(2+)</name>
        <dbReference type="ChEBI" id="CHEBI:18420"/>
    </cofactor>
</comment>
<feature type="region of interest" description="Disordered" evidence="18">
    <location>
        <begin position="20"/>
        <end position="62"/>
    </location>
</feature>
<dbReference type="Gene3D" id="3.30.200.20">
    <property type="entry name" value="Phosphorylase Kinase, domain 1"/>
    <property type="match status" value="1"/>
</dbReference>
<dbReference type="PROSITE" id="PS50011">
    <property type="entry name" value="PROTEIN_KINASE_DOM"/>
    <property type="match status" value="1"/>
</dbReference>
<evidence type="ECO:0000256" key="1">
    <source>
        <dbReference type="ARBA" id="ARBA00001946"/>
    </source>
</evidence>
<keyword evidence="5" id="KW-0723">Serine/threonine-protein kinase</keyword>
<evidence type="ECO:0000313" key="22">
    <source>
        <dbReference type="EMBL" id="KAK7240128.1"/>
    </source>
</evidence>
<evidence type="ECO:0000256" key="17">
    <source>
        <dbReference type="PROSITE-ProRule" id="PRU10141"/>
    </source>
</evidence>
<dbReference type="Gene3D" id="1.10.510.10">
    <property type="entry name" value="Transferase(Phosphotransferase) domain 1"/>
    <property type="match status" value="1"/>
</dbReference>
<feature type="domain" description="Protein kinase" evidence="19">
    <location>
        <begin position="494"/>
        <end position="753"/>
    </location>
</feature>
<dbReference type="SUPFAM" id="SSF56112">
    <property type="entry name" value="Protein kinase-like (PK-like)"/>
    <property type="match status" value="1"/>
</dbReference>
<evidence type="ECO:0000256" key="15">
    <source>
        <dbReference type="ARBA" id="ARBA00047298"/>
    </source>
</evidence>
<dbReference type="PANTHER" id="PTHR24353:SF37">
    <property type="entry name" value="CAMP-DEPENDENT PROTEIN KINASE CATALYTIC SUBUNIT PRKX"/>
    <property type="match status" value="1"/>
</dbReference>
<keyword evidence="8" id="KW-0479">Metal-binding</keyword>
<comment type="catalytic activity">
    <reaction evidence="15">
        <text>L-threonyl-[protein] + ATP = O-phospho-L-threonyl-[protein] + ADP + H(+)</text>
        <dbReference type="Rhea" id="RHEA:46608"/>
        <dbReference type="Rhea" id="RHEA-COMP:11060"/>
        <dbReference type="Rhea" id="RHEA-COMP:11605"/>
        <dbReference type="ChEBI" id="CHEBI:15378"/>
        <dbReference type="ChEBI" id="CHEBI:30013"/>
        <dbReference type="ChEBI" id="CHEBI:30616"/>
        <dbReference type="ChEBI" id="CHEBI:61977"/>
        <dbReference type="ChEBI" id="CHEBI:456216"/>
        <dbReference type="EC" id="2.7.11.12"/>
    </reaction>
</comment>
<dbReference type="InterPro" id="IPR000719">
    <property type="entry name" value="Prot_kinase_dom"/>
</dbReference>
<dbReference type="PROSITE" id="PS00889">
    <property type="entry name" value="CNMP_BINDING_2"/>
    <property type="match status" value="1"/>
</dbReference>
<evidence type="ECO:0000256" key="10">
    <source>
        <dbReference type="ARBA" id="ARBA00022777"/>
    </source>
</evidence>
<evidence type="ECO:0000256" key="14">
    <source>
        <dbReference type="ARBA" id="ARBA00024113"/>
    </source>
</evidence>
<dbReference type="EC" id="2.7.11.12" evidence="3"/>
<evidence type="ECO:0000256" key="13">
    <source>
        <dbReference type="ARBA" id="ARBA00022992"/>
    </source>
</evidence>
<evidence type="ECO:0000256" key="4">
    <source>
        <dbReference type="ARBA" id="ARBA00022490"/>
    </source>
</evidence>
<comment type="caution">
    <text evidence="22">The sequence shown here is derived from an EMBL/GenBank/DDBJ whole genome shotgun (WGS) entry which is preliminary data.</text>
</comment>
<protein>
    <recommendedName>
        <fullName evidence="14">cGMP-dependent protein kinase</fullName>
        <ecNumber evidence="3">2.7.11.12</ecNumber>
    </recommendedName>
</protein>
<dbReference type="InterPro" id="IPR014710">
    <property type="entry name" value="RmlC-like_jellyroll"/>
</dbReference>
<feature type="domain" description="Cyclic nucleotide-binding" evidence="20">
    <location>
        <begin position="347"/>
        <end position="418"/>
    </location>
</feature>
<feature type="compositionally biased region" description="Low complexity" evidence="18">
    <location>
        <begin position="38"/>
        <end position="55"/>
    </location>
</feature>
<feature type="domain" description="Cyclic nucleotide-binding" evidence="20">
    <location>
        <begin position="102"/>
        <end position="200"/>
    </location>
</feature>
<keyword evidence="7" id="KW-0808">Transferase</keyword>
<dbReference type="PROSITE" id="PS00108">
    <property type="entry name" value="PROTEIN_KINASE_ST"/>
    <property type="match status" value="1"/>
</dbReference>
<evidence type="ECO:0000313" key="23">
    <source>
        <dbReference type="Proteomes" id="UP001363151"/>
    </source>
</evidence>
<evidence type="ECO:0000256" key="8">
    <source>
        <dbReference type="ARBA" id="ARBA00022723"/>
    </source>
</evidence>
<evidence type="ECO:0000256" key="5">
    <source>
        <dbReference type="ARBA" id="ARBA00022527"/>
    </source>
</evidence>
<evidence type="ECO:0000256" key="7">
    <source>
        <dbReference type="ARBA" id="ARBA00022679"/>
    </source>
</evidence>
<sequence>MLGLPDLMNWRKAYENVVRGGEQASPSGVEAAPERAPRPAIEVPPSDPGAGAADPESPVHVREKRPHAVIFPATRDAVEVRAVPKSAASTAAIEAALRRSVVFEALTSEQAAAVAASMSAAAVAEGEAVITQGDASDAFYVVETGNFEIEIDGAVVATAGPESSFGELGLIMNRPRAATVRATEDSACWAMDVHLFRHMLASSSATRLGDATRDLGDVDILRGLPDRFLYKLATHTYMESYDAGDRIIAKGSIGDKFYMLKSGAVKCANIGSDDGPLRDVALQRGAHFGERAFTDDRPRACDVFATEPCEVLVLAGADFKDLLGGSLGDVLDRKHALNIALSIPGLDLAPEKVDVIYGLFEAVAYEAGEEILEDLGDPAAFLLITGGEVEVCGGGRPSRKASRGDHLGTSHLPYVDSPVRRRSPTNKAWEQAVDLAGVVVEPESPTRTLDGGKRRATAATAVTLLRLDLEAARDAVVGAEAVPEPEMPVAPGELRVGRTLGTGTFGRVKLAFGGDGRPYALKMLLKEAMIATDQTAAVLHERDVLRKTRHPFVLELHGVFHSRDVCYFLLEFVPGGELFSHIQDRGMAFEEARFLAAHVLDALDHVHAQGVVYRDLKPENILIDARGYARVVDFGFAKVLPADAMTYTILGTPEYLSPECVLGQGYRSDVDLWAFGVLVYEMLRGRSPFCPPNPDDTMAVFRLITAAKVRIPPSMDAGAAALVTAVLRRDRRKRLGDQNGAPDIKASAVFSFLNGDWAALRAKDIPAPHVPDLNGDGDASKFDTYPEDMAITPYDGDQTLFLEFGAGIVDDPVDCA</sequence>
<accession>A0ABR1FWI0</accession>